<comment type="caution">
    <text evidence="14">The sequence shown here is derived from an EMBL/GenBank/DDBJ whole genome shotgun (WGS) entry which is preliminary data.</text>
</comment>
<dbReference type="InterPro" id="IPR001001">
    <property type="entry name" value="DNA_polIII_beta"/>
</dbReference>
<evidence type="ECO:0000256" key="3">
    <source>
        <dbReference type="ARBA" id="ARBA00021035"/>
    </source>
</evidence>
<dbReference type="Pfam" id="PF02768">
    <property type="entry name" value="DNA_pol3_beta_3"/>
    <property type="match status" value="1"/>
</dbReference>
<dbReference type="GO" id="GO:0003677">
    <property type="term" value="F:DNA binding"/>
    <property type="evidence" value="ECO:0007669"/>
    <property type="project" value="UniProtKB-UniRule"/>
</dbReference>
<dbReference type="InterPro" id="IPR046938">
    <property type="entry name" value="DNA_clamp_sf"/>
</dbReference>
<feature type="domain" description="DNA polymerase III beta sliding clamp C-terminal" evidence="13">
    <location>
        <begin position="256"/>
        <end position="362"/>
    </location>
</feature>
<keyword evidence="15" id="KW-1185">Reference proteome</keyword>
<dbReference type="Gene3D" id="3.10.150.10">
    <property type="entry name" value="DNA Polymerase III, subunit A, domain 2"/>
    <property type="match status" value="1"/>
</dbReference>
<dbReference type="InterPro" id="IPR022637">
    <property type="entry name" value="DNA_polIII_beta_cen"/>
</dbReference>
<sequence length="379" mass="41830">MMTLLVQIKKASLIHALQHVSRAVSVNSPTSVLAGIYLEVKQDELVLMASDASLTIKVALREAAHALRIHRAGRIVVPARYMNEIIRKLSADVITIDMDEPLILRITAADSHVRLCGVGPELFPPMDHREAHPPIKFRINNGVLKASIAQVAASASLSDMRPVLTGVSFDYSQQSLKLMASDGIRLASRTIWTGTNLGPAARIVIPARNLHELSKLLKNDHDETEIAVMNNRVRFTTHELQVESALLDGAFPSLSHVIPRDYLSELFIEKTLLLRAVECVSVFAGDRIIKLEATEGTLALSSRTAEIGDVQDRVPLRTMKGEAFRISVNGRFLIDIIRGVDSERVRLRFTGKTSPLVILPEDEASPMLFLITPIRTHDS</sequence>
<comment type="subunit">
    <text evidence="10">Forms a ring-shaped head-to-tail homodimer around DNA.</text>
</comment>
<dbReference type="SUPFAM" id="SSF55979">
    <property type="entry name" value="DNA clamp"/>
    <property type="match status" value="3"/>
</dbReference>
<dbReference type="Gene3D" id="3.70.10.10">
    <property type="match status" value="1"/>
</dbReference>
<dbReference type="AlphaFoldDB" id="A0A5S5BXR9"/>
<dbReference type="PANTHER" id="PTHR30478:SF0">
    <property type="entry name" value="BETA SLIDING CLAMP"/>
    <property type="match status" value="1"/>
</dbReference>
<proteinExistence type="inferred from homology"/>
<dbReference type="Pfam" id="PF02767">
    <property type="entry name" value="DNA_pol3_beta_2"/>
    <property type="match status" value="1"/>
</dbReference>
<keyword evidence="4 10" id="KW-0963">Cytoplasm</keyword>
<feature type="domain" description="DNA polymerase III beta sliding clamp central" evidence="12">
    <location>
        <begin position="139"/>
        <end position="252"/>
    </location>
</feature>
<dbReference type="GO" id="GO:0006271">
    <property type="term" value="P:DNA strand elongation involved in DNA replication"/>
    <property type="evidence" value="ECO:0007669"/>
    <property type="project" value="TreeGrafter"/>
</dbReference>
<evidence type="ECO:0000256" key="8">
    <source>
        <dbReference type="ARBA" id="ARBA00022932"/>
    </source>
</evidence>
<dbReference type="Pfam" id="PF00712">
    <property type="entry name" value="DNA_pol3_beta"/>
    <property type="match status" value="1"/>
</dbReference>
<evidence type="ECO:0000256" key="7">
    <source>
        <dbReference type="ARBA" id="ARBA00022705"/>
    </source>
</evidence>
<dbReference type="PANTHER" id="PTHR30478">
    <property type="entry name" value="DNA POLYMERASE III SUBUNIT BETA"/>
    <property type="match status" value="1"/>
</dbReference>
<keyword evidence="9" id="KW-0238">DNA-binding</keyword>
<dbReference type="Proteomes" id="UP000323257">
    <property type="component" value="Unassembled WGS sequence"/>
</dbReference>
<dbReference type="GO" id="GO:0009360">
    <property type="term" value="C:DNA polymerase III complex"/>
    <property type="evidence" value="ECO:0007669"/>
    <property type="project" value="InterPro"/>
</dbReference>
<organism evidence="14 15">
    <name type="scientific">Paenibacillus methanolicus</name>
    <dbReference type="NCBI Taxonomy" id="582686"/>
    <lineage>
        <taxon>Bacteria</taxon>
        <taxon>Bacillati</taxon>
        <taxon>Bacillota</taxon>
        <taxon>Bacilli</taxon>
        <taxon>Bacillales</taxon>
        <taxon>Paenibacillaceae</taxon>
        <taxon>Paenibacillus</taxon>
    </lineage>
</organism>
<dbReference type="PIRSF" id="PIRSF000804">
    <property type="entry name" value="DNA_pol_III_b"/>
    <property type="match status" value="1"/>
</dbReference>
<evidence type="ECO:0000256" key="2">
    <source>
        <dbReference type="ARBA" id="ARBA00010752"/>
    </source>
</evidence>
<keyword evidence="8 10" id="KW-0239">DNA-directed DNA polymerase</keyword>
<dbReference type="InterPro" id="IPR022634">
    <property type="entry name" value="DNA_polIII_beta_N"/>
</dbReference>
<evidence type="ECO:0000259" key="12">
    <source>
        <dbReference type="Pfam" id="PF02767"/>
    </source>
</evidence>
<dbReference type="NCBIfam" id="TIGR00663">
    <property type="entry name" value="dnan"/>
    <property type="match status" value="1"/>
</dbReference>
<comment type="similarity">
    <text evidence="2 10">Belongs to the beta sliding clamp family.</text>
</comment>
<dbReference type="InterPro" id="IPR022635">
    <property type="entry name" value="DNA_polIII_beta_C"/>
</dbReference>
<dbReference type="EMBL" id="VNHS01000009">
    <property type="protein sequence ID" value="TYP71961.1"/>
    <property type="molecule type" value="Genomic_DNA"/>
</dbReference>
<comment type="function">
    <text evidence="10">Confers DNA tethering and processivity to DNA polymerases and other proteins. Acts as a clamp, forming a ring around DNA (a reaction catalyzed by the clamp-loading complex) which diffuses in an ATP-independent manner freely and bidirectionally along dsDNA. Initially characterized for its ability to contact the catalytic subunit of DNA polymerase III (Pol III), a complex, multichain enzyme responsible for most of the replicative synthesis in bacteria; Pol III exhibits 3'-5' exonuclease proofreading activity. The beta chain is required for initiation of replication as well as for processivity of DNA replication.</text>
</comment>
<name>A0A5S5BXR9_9BACL</name>
<evidence type="ECO:0000313" key="14">
    <source>
        <dbReference type="EMBL" id="TYP71961.1"/>
    </source>
</evidence>
<evidence type="ECO:0000256" key="9">
    <source>
        <dbReference type="ARBA" id="ARBA00023125"/>
    </source>
</evidence>
<dbReference type="SMART" id="SM00480">
    <property type="entry name" value="POL3Bc"/>
    <property type="match status" value="1"/>
</dbReference>
<dbReference type="CDD" id="cd00140">
    <property type="entry name" value="beta_clamp"/>
    <property type="match status" value="1"/>
</dbReference>
<keyword evidence="7 10" id="KW-0235">DNA replication</keyword>
<protein>
    <recommendedName>
        <fullName evidence="3 10">Beta sliding clamp</fullName>
    </recommendedName>
</protein>
<comment type="subcellular location">
    <subcellularLocation>
        <location evidence="1 10">Cytoplasm</location>
    </subcellularLocation>
</comment>
<evidence type="ECO:0000313" key="15">
    <source>
        <dbReference type="Proteomes" id="UP000323257"/>
    </source>
</evidence>
<evidence type="ECO:0000256" key="4">
    <source>
        <dbReference type="ARBA" id="ARBA00022490"/>
    </source>
</evidence>
<accession>A0A5S5BXR9</accession>
<dbReference type="GO" id="GO:0008408">
    <property type="term" value="F:3'-5' exonuclease activity"/>
    <property type="evidence" value="ECO:0007669"/>
    <property type="project" value="InterPro"/>
</dbReference>
<feature type="domain" description="DNA polymerase III beta sliding clamp N-terminal" evidence="11">
    <location>
        <begin position="7"/>
        <end position="126"/>
    </location>
</feature>
<keyword evidence="5 10" id="KW-0808">Transferase</keyword>
<dbReference type="OrthoDB" id="8421503at2"/>
<dbReference type="GO" id="GO:0003887">
    <property type="term" value="F:DNA-directed DNA polymerase activity"/>
    <property type="evidence" value="ECO:0007669"/>
    <property type="project" value="UniProtKB-UniRule"/>
</dbReference>
<dbReference type="GO" id="GO:0005737">
    <property type="term" value="C:cytoplasm"/>
    <property type="evidence" value="ECO:0007669"/>
    <property type="project" value="UniProtKB-SubCell"/>
</dbReference>
<gene>
    <name evidence="14" type="ORF">BCM02_109240</name>
</gene>
<evidence type="ECO:0000259" key="11">
    <source>
        <dbReference type="Pfam" id="PF00712"/>
    </source>
</evidence>
<keyword evidence="6 10" id="KW-0548">Nucleotidyltransferase</keyword>
<evidence type="ECO:0000256" key="10">
    <source>
        <dbReference type="PIRNR" id="PIRNR000804"/>
    </source>
</evidence>
<evidence type="ECO:0000256" key="6">
    <source>
        <dbReference type="ARBA" id="ARBA00022695"/>
    </source>
</evidence>
<reference evidence="14 15" key="1">
    <citation type="submission" date="2019-07" db="EMBL/GenBank/DDBJ databases">
        <title>Genomic Encyclopedia of Type Strains, Phase III (KMG-III): the genomes of soil and plant-associated and newly described type strains.</title>
        <authorList>
            <person name="Whitman W."/>
        </authorList>
    </citation>
    <scope>NUCLEOTIDE SEQUENCE [LARGE SCALE GENOMIC DNA]</scope>
    <source>
        <strain evidence="14 15">BL24</strain>
    </source>
</reference>
<evidence type="ECO:0000256" key="5">
    <source>
        <dbReference type="ARBA" id="ARBA00022679"/>
    </source>
</evidence>
<evidence type="ECO:0000256" key="1">
    <source>
        <dbReference type="ARBA" id="ARBA00004496"/>
    </source>
</evidence>
<evidence type="ECO:0000259" key="13">
    <source>
        <dbReference type="Pfam" id="PF02768"/>
    </source>
</evidence>